<dbReference type="AlphaFoldDB" id="A0A1H3BJ88"/>
<sequence>MDAVIKIIKEPEVIRVNGKPVEQDPIKVRECWAAINTLKKNELYNAMQLQMNTAMTFDIRYCKAMDEVFSGKGYEVIWNGRRFKIYDIDFLDKQKRTLRIRAEAVS</sequence>
<name>A0A1H3BJ88_EUBBA</name>
<dbReference type="Pfam" id="PF05521">
    <property type="entry name" value="Phage_HCP"/>
    <property type="match status" value="1"/>
</dbReference>
<dbReference type="Gene3D" id="2.40.10.270">
    <property type="entry name" value="Bacteriophage SPP1 head-tail adaptor protein"/>
    <property type="match status" value="1"/>
</dbReference>
<dbReference type="EMBL" id="FNOU01000002">
    <property type="protein sequence ID" value="SDX41993.1"/>
    <property type="molecule type" value="Genomic_DNA"/>
</dbReference>
<organism evidence="1 2">
    <name type="scientific">Eubacterium barkeri</name>
    <name type="common">Clostridium barkeri</name>
    <dbReference type="NCBI Taxonomy" id="1528"/>
    <lineage>
        <taxon>Bacteria</taxon>
        <taxon>Bacillati</taxon>
        <taxon>Bacillota</taxon>
        <taxon>Clostridia</taxon>
        <taxon>Eubacteriales</taxon>
        <taxon>Eubacteriaceae</taxon>
        <taxon>Eubacterium</taxon>
    </lineage>
</organism>
<reference evidence="2" key="1">
    <citation type="submission" date="2016-10" db="EMBL/GenBank/DDBJ databases">
        <authorList>
            <person name="Varghese N."/>
            <person name="Submissions S."/>
        </authorList>
    </citation>
    <scope>NUCLEOTIDE SEQUENCE [LARGE SCALE GENOMIC DNA]</scope>
    <source>
        <strain evidence="2">VPI 5359</strain>
    </source>
</reference>
<accession>A0A1H3BJ88</accession>
<dbReference type="NCBIfam" id="TIGR01563">
    <property type="entry name" value="gp16_SPP1"/>
    <property type="match status" value="1"/>
</dbReference>
<dbReference type="OrthoDB" id="9811106at2"/>
<dbReference type="InterPro" id="IPR038666">
    <property type="entry name" value="SSP1_head-tail_sf"/>
</dbReference>
<evidence type="ECO:0000313" key="1">
    <source>
        <dbReference type="EMBL" id="SDX41993.1"/>
    </source>
</evidence>
<dbReference type="InterPro" id="IPR008767">
    <property type="entry name" value="Phage_SPP1_head-tail_adaptor"/>
</dbReference>
<evidence type="ECO:0000313" key="2">
    <source>
        <dbReference type="Proteomes" id="UP000199652"/>
    </source>
</evidence>
<dbReference type="RefSeq" id="WP_090242818.1">
    <property type="nucleotide sequence ID" value="NZ_FNOU01000002.1"/>
</dbReference>
<gene>
    <name evidence="1" type="ORF">SAMN04488579_102101</name>
</gene>
<proteinExistence type="predicted"/>
<keyword evidence="2" id="KW-1185">Reference proteome</keyword>
<dbReference type="Proteomes" id="UP000199652">
    <property type="component" value="Unassembled WGS sequence"/>
</dbReference>
<dbReference type="STRING" id="1528.SAMN04488579_102101"/>
<protein>
    <submittedName>
        <fullName evidence="1">Phage head-tail adaptor, putative, SPP1 family</fullName>
    </submittedName>
</protein>